<name>A0AAN6WSN8_9PEZI</name>
<evidence type="ECO:0000313" key="1">
    <source>
        <dbReference type="EMBL" id="KAK4186988.1"/>
    </source>
</evidence>
<comment type="caution">
    <text evidence="1">The sequence shown here is derived from an EMBL/GenBank/DDBJ whole genome shotgun (WGS) entry which is preliminary data.</text>
</comment>
<dbReference type="EMBL" id="MU864411">
    <property type="protein sequence ID" value="KAK4186988.1"/>
    <property type="molecule type" value="Genomic_DNA"/>
</dbReference>
<protein>
    <submittedName>
        <fullName evidence="1">Uncharacterized protein</fullName>
    </submittedName>
</protein>
<gene>
    <name evidence="1" type="ORF">QBC35DRAFT_553068</name>
</gene>
<keyword evidence="2" id="KW-1185">Reference proteome</keyword>
<reference evidence="1" key="1">
    <citation type="journal article" date="2023" name="Mol. Phylogenet. Evol.">
        <title>Genome-scale phylogeny and comparative genomics of the fungal order Sordariales.</title>
        <authorList>
            <person name="Hensen N."/>
            <person name="Bonometti L."/>
            <person name="Westerberg I."/>
            <person name="Brannstrom I.O."/>
            <person name="Guillou S."/>
            <person name="Cros-Aarteil S."/>
            <person name="Calhoun S."/>
            <person name="Haridas S."/>
            <person name="Kuo A."/>
            <person name="Mondo S."/>
            <person name="Pangilinan J."/>
            <person name="Riley R."/>
            <person name="LaButti K."/>
            <person name="Andreopoulos B."/>
            <person name="Lipzen A."/>
            <person name="Chen C."/>
            <person name="Yan M."/>
            <person name="Daum C."/>
            <person name="Ng V."/>
            <person name="Clum A."/>
            <person name="Steindorff A."/>
            <person name="Ohm R.A."/>
            <person name="Martin F."/>
            <person name="Silar P."/>
            <person name="Natvig D.O."/>
            <person name="Lalanne C."/>
            <person name="Gautier V."/>
            <person name="Ament-Velasquez S.L."/>
            <person name="Kruys A."/>
            <person name="Hutchinson M.I."/>
            <person name="Powell A.J."/>
            <person name="Barry K."/>
            <person name="Miller A.N."/>
            <person name="Grigoriev I.V."/>
            <person name="Debuchy R."/>
            <person name="Gladieux P."/>
            <person name="Hiltunen Thoren M."/>
            <person name="Johannesson H."/>
        </authorList>
    </citation>
    <scope>NUCLEOTIDE SEQUENCE</scope>
    <source>
        <strain evidence="1">PSN309</strain>
    </source>
</reference>
<sequence>MPYPNNYQPPEPSAALKEALGFSSNYKGSILDPKNQSANIQQNQSCSFFITKLWPGTTVQVLLQALSCLGPIDRICATSVNPPDHARSFNTTAAKIVTFTRPGAERLYNLINEGMLVIHGFVAKAVWNRVLVPPQELPENFSQVLIFSGHPFFVTEAFLTLLFQQNGIEYDSQVIKTTLHTQFAGTTQDAKIEWQFGSYRAQASAAKSLVEKKGMAMKVKFGEDPCVKGIGNN</sequence>
<accession>A0AAN6WSN8</accession>
<reference evidence="1" key="2">
    <citation type="submission" date="2023-05" db="EMBL/GenBank/DDBJ databases">
        <authorList>
            <consortium name="Lawrence Berkeley National Laboratory"/>
            <person name="Steindorff A."/>
            <person name="Hensen N."/>
            <person name="Bonometti L."/>
            <person name="Westerberg I."/>
            <person name="Brannstrom I.O."/>
            <person name="Guillou S."/>
            <person name="Cros-Aarteil S."/>
            <person name="Calhoun S."/>
            <person name="Haridas S."/>
            <person name="Kuo A."/>
            <person name="Mondo S."/>
            <person name="Pangilinan J."/>
            <person name="Riley R."/>
            <person name="Labutti K."/>
            <person name="Andreopoulos B."/>
            <person name="Lipzen A."/>
            <person name="Chen C."/>
            <person name="Yanf M."/>
            <person name="Daum C."/>
            <person name="Ng V."/>
            <person name="Clum A."/>
            <person name="Ohm R."/>
            <person name="Martin F."/>
            <person name="Silar P."/>
            <person name="Natvig D."/>
            <person name="Lalanne C."/>
            <person name="Gautier V."/>
            <person name="Ament-Velasquez S.L."/>
            <person name="Kruys A."/>
            <person name="Hutchinson M.I."/>
            <person name="Powell A.J."/>
            <person name="Barry K."/>
            <person name="Miller A.N."/>
            <person name="Grigoriev I.V."/>
            <person name="Debuchy R."/>
            <person name="Gladieux P."/>
            <person name="Thoren M.H."/>
            <person name="Johannesson H."/>
        </authorList>
    </citation>
    <scope>NUCLEOTIDE SEQUENCE</scope>
    <source>
        <strain evidence="1">PSN309</strain>
    </source>
</reference>
<dbReference type="AlphaFoldDB" id="A0AAN6WSN8"/>
<evidence type="ECO:0000313" key="2">
    <source>
        <dbReference type="Proteomes" id="UP001302126"/>
    </source>
</evidence>
<organism evidence="1 2">
    <name type="scientific">Podospora australis</name>
    <dbReference type="NCBI Taxonomy" id="1536484"/>
    <lineage>
        <taxon>Eukaryota</taxon>
        <taxon>Fungi</taxon>
        <taxon>Dikarya</taxon>
        <taxon>Ascomycota</taxon>
        <taxon>Pezizomycotina</taxon>
        <taxon>Sordariomycetes</taxon>
        <taxon>Sordariomycetidae</taxon>
        <taxon>Sordariales</taxon>
        <taxon>Podosporaceae</taxon>
        <taxon>Podospora</taxon>
    </lineage>
</organism>
<dbReference type="Proteomes" id="UP001302126">
    <property type="component" value="Unassembled WGS sequence"/>
</dbReference>
<proteinExistence type="predicted"/>